<evidence type="ECO:0000256" key="2">
    <source>
        <dbReference type="ARBA" id="ARBA00012438"/>
    </source>
</evidence>
<feature type="transmembrane region" description="Helical" evidence="9">
    <location>
        <begin position="326"/>
        <end position="349"/>
    </location>
</feature>
<dbReference type="OrthoDB" id="5342753at2"/>
<keyword evidence="7" id="KW-0067">ATP-binding</keyword>
<dbReference type="RefSeq" id="WP_129061571.1">
    <property type="nucleotide sequence ID" value="NZ_NXIE01000003.1"/>
</dbReference>
<dbReference type="EC" id="2.7.13.3" evidence="2"/>
<keyword evidence="4" id="KW-0808">Transferase</keyword>
<name>A0A4Q1AS51_9BACT</name>
<comment type="caution">
    <text evidence="11">The sequence shown here is derived from an EMBL/GenBank/DDBJ whole genome shotgun (WGS) entry which is preliminary data.</text>
</comment>
<evidence type="ECO:0000256" key="7">
    <source>
        <dbReference type="ARBA" id="ARBA00022840"/>
    </source>
</evidence>
<evidence type="ECO:0000256" key="5">
    <source>
        <dbReference type="ARBA" id="ARBA00022741"/>
    </source>
</evidence>
<evidence type="ECO:0000259" key="10">
    <source>
        <dbReference type="PROSITE" id="PS50109"/>
    </source>
</evidence>
<keyword evidence="9" id="KW-0472">Membrane</keyword>
<dbReference type="InterPro" id="IPR011623">
    <property type="entry name" value="7TMR_DISM_rcpt_extracell_dom1"/>
</dbReference>
<proteinExistence type="predicted"/>
<dbReference type="Pfam" id="PF07696">
    <property type="entry name" value="7TMR-DISMED2"/>
    <property type="match status" value="1"/>
</dbReference>
<dbReference type="SUPFAM" id="SSF55874">
    <property type="entry name" value="ATPase domain of HSP90 chaperone/DNA topoisomerase II/histidine kinase"/>
    <property type="match status" value="1"/>
</dbReference>
<feature type="domain" description="Histidine kinase" evidence="10">
    <location>
        <begin position="428"/>
        <end position="603"/>
    </location>
</feature>
<dbReference type="Pfam" id="PF07695">
    <property type="entry name" value="7TMR-DISM_7TM"/>
    <property type="match status" value="1"/>
</dbReference>
<evidence type="ECO:0000256" key="8">
    <source>
        <dbReference type="SAM" id="Coils"/>
    </source>
</evidence>
<evidence type="ECO:0000256" key="4">
    <source>
        <dbReference type="ARBA" id="ARBA00022679"/>
    </source>
</evidence>
<feature type="transmembrane region" description="Helical" evidence="9">
    <location>
        <begin position="275"/>
        <end position="295"/>
    </location>
</feature>
<feature type="transmembrane region" description="Helical" evidence="9">
    <location>
        <begin position="355"/>
        <end position="376"/>
    </location>
</feature>
<keyword evidence="8" id="KW-0175">Coiled coil</keyword>
<evidence type="ECO:0000313" key="11">
    <source>
        <dbReference type="EMBL" id="RXK12513.1"/>
    </source>
</evidence>
<dbReference type="Gene3D" id="3.30.565.10">
    <property type="entry name" value="Histidine kinase-like ATPase, C-terminal domain"/>
    <property type="match status" value="1"/>
</dbReference>
<evidence type="ECO:0000256" key="1">
    <source>
        <dbReference type="ARBA" id="ARBA00000085"/>
    </source>
</evidence>
<dbReference type="Pfam" id="PF07568">
    <property type="entry name" value="HisKA_2"/>
    <property type="match status" value="1"/>
</dbReference>
<keyword evidence="9" id="KW-1133">Transmembrane helix</keyword>
<evidence type="ECO:0000313" key="12">
    <source>
        <dbReference type="Proteomes" id="UP000289718"/>
    </source>
</evidence>
<dbReference type="PANTHER" id="PTHR41523:SF8">
    <property type="entry name" value="ETHYLENE RESPONSE SENSOR PROTEIN"/>
    <property type="match status" value="1"/>
</dbReference>
<dbReference type="PANTHER" id="PTHR41523">
    <property type="entry name" value="TWO-COMPONENT SYSTEM SENSOR PROTEIN"/>
    <property type="match status" value="1"/>
</dbReference>
<dbReference type="GO" id="GO:0004673">
    <property type="term" value="F:protein histidine kinase activity"/>
    <property type="evidence" value="ECO:0007669"/>
    <property type="project" value="UniProtKB-EC"/>
</dbReference>
<evidence type="ECO:0000256" key="3">
    <source>
        <dbReference type="ARBA" id="ARBA00022553"/>
    </source>
</evidence>
<dbReference type="Pfam" id="PF02518">
    <property type="entry name" value="HATPase_c"/>
    <property type="match status" value="1"/>
</dbReference>
<reference evidence="11 12" key="1">
    <citation type="submission" date="2017-09" db="EMBL/GenBank/DDBJ databases">
        <title>Genomics of the genus Arcobacter.</title>
        <authorList>
            <person name="Perez-Cataluna A."/>
            <person name="Figueras M.J."/>
            <person name="Salas-Masso N."/>
        </authorList>
    </citation>
    <scope>NUCLEOTIDE SEQUENCE [LARGE SCALE GENOMIC DNA]</scope>
    <source>
        <strain evidence="11 12">F156-34</strain>
    </source>
</reference>
<feature type="transmembrane region" description="Helical" evidence="9">
    <location>
        <begin position="206"/>
        <end position="228"/>
    </location>
</feature>
<dbReference type="Proteomes" id="UP000289718">
    <property type="component" value="Unassembled WGS sequence"/>
</dbReference>
<feature type="transmembrane region" description="Helical" evidence="9">
    <location>
        <begin position="177"/>
        <end position="199"/>
    </location>
</feature>
<dbReference type="InterPro" id="IPR003594">
    <property type="entry name" value="HATPase_dom"/>
</dbReference>
<dbReference type="EMBL" id="NXIE01000003">
    <property type="protein sequence ID" value="RXK12513.1"/>
    <property type="molecule type" value="Genomic_DNA"/>
</dbReference>
<dbReference type="InterPro" id="IPR005467">
    <property type="entry name" value="His_kinase_dom"/>
</dbReference>
<dbReference type="PROSITE" id="PS50109">
    <property type="entry name" value="HIS_KIN"/>
    <property type="match status" value="1"/>
</dbReference>
<dbReference type="Gene3D" id="2.60.40.2380">
    <property type="match status" value="1"/>
</dbReference>
<accession>A0A4Q1AS51</accession>
<dbReference type="AlphaFoldDB" id="A0A4Q1AS51"/>
<dbReference type="InterPro" id="IPR036890">
    <property type="entry name" value="HATPase_C_sf"/>
</dbReference>
<evidence type="ECO:0000256" key="9">
    <source>
        <dbReference type="SAM" id="Phobius"/>
    </source>
</evidence>
<gene>
    <name evidence="11" type="ORF">CP965_07980</name>
</gene>
<organism evidence="11 12">
    <name type="scientific">Halarcobacter mediterraneus</name>
    <dbReference type="NCBI Taxonomy" id="2023153"/>
    <lineage>
        <taxon>Bacteria</taxon>
        <taxon>Pseudomonadati</taxon>
        <taxon>Campylobacterota</taxon>
        <taxon>Epsilonproteobacteria</taxon>
        <taxon>Campylobacterales</taxon>
        <taxon>Arcobacteraceae</taxon>
        <taxon>Halarcobacter</taxon>
    </lineage>
</organism>
<feature type="coiled-coil region" evidence="8">
    <location>
        <begin position="372"/>
        <end position="432"/>
    </location>
</feature>
<feature type="transmembrane region" description="Helical" evidence="9">
    <location>
        <begin position="240"/>
        <end position="263"/>
    </location>
</feature>
<dbReference type="Gene3D" id="3.30.450.20">
    <property type="entry name" value="PAS domain"/>
    <property type="match status" value="1"/>
</dbReference>
<keyword evidence="3" id="KW-0597">Phosphoprotein</keyword>
<dbReference type="InterPro" id="IPR011495">
    <property type="entry name" value="Sig_transdc_His_kin_sub2_dim/P"/>
</dbReference>
<keyword evidence="5" id="KW-0547">Nucleotide-binding</keyword>
<dbReference type="GO" id="GO:0005524">
    <property type="term" value="F:ATP binding"/>
    <property type="evidence" value="ECO:0007669"/>
    <property type="project" value="UniProtKB-KW"/>
</dbReference>
<keyword evidence="12" id="KW-1185">Reference proteome</keyword>
<protein>
    <recommendedName>
        <fullName evidence="2">histidine kinase</fullName>
        <ecNumber evidence="2">2.7.13.3</ecNumber>
    </recommendedName>
</protein>
<feature type="transmembrane region" description="Helical" evidence="9">
    <location>
        <begin position="301"/>
        <end position="319"/>
    </location>
</feature>
<keyword evidence="9" id="KW-0812">Transmembrane</keyword>
<evidence type="ECO:0000256" key="6">
    <source>
        <dbReference type="ARBA" id="ARBA00022777"/>
    </source>
</evidence>
<keyword evidence="6 11" id="KW-0418">Kinase</keyword>
<sequence length="614" mass="71908">MHIKLLILVLLLFNPLFSKTLPIYSEIEKIDLLRFSQIYIDSTQNLSILDIKKENINFRNNDKKMVGFGYSPAFNVWIKFTLKNETEKKILKILEYDNPLTTHIEFYSPDNNYRKIQKGLFFKDKNTNTINSTFQIVLEPFSKKTYYIKAKSEITPLIVKINLWENSNFLSKELKHQAILCLFFGAMLILAIYNLFIYFFTKDVSYLYYVLYIIGIIIHHSLYVGLATTYILESYLIKNVFIFASVIVAIPILALAFFTKEFLHTKQYPKNNRFLNIYILILILSIIFFLLTNSYDKYRNILTMLLLVYLMSLTIYAALKKNTQAYFILFGWSIFLLSGLAMFLSSAGVFNIYQYFPYFVETSFVLEAIIFSIALANKINKLQKQKNEANQRLLKHQESETKRLSKEVNKRTKDLKETLVEKELLLKELNHRVKNNMQTIVSLIRLQNDEVKNEKLNDILLTIQNRINAMSHLHELLYKQDNISHINTYAYFEVLIEEVKESYKKDVDIKIDIKTNLRMEQAIYCGLILNELLTNSFKYAFPNLIGKISITLTKKNNLITLIVKDNGIGYNKEKVHDSLGLTLVDTLARKQLKGNIFIDTTKGVFSKIIWEDKE</sequence>
<dbReference type="InterPro" id="IPR011622">
    <property type="entry name" value="7TMR_DISM_rcpt_extracell_dom2"/>
</dbReference>
<comment type="catalytic activity">
    <reaction evidence="1">
        <text>ATP + protein L-histidine = ADP + protein N-phospho-L-histidine.</text>
        <dbReference type="EC" id="2.7.13.3"/>
    </reaction>
</comment>